<protein>
    <submittedName>
        <fullName evidence="2">Uncharacterized protein</fullName>
    </submittedName>
</protein>
<dbReference type="AlphaFoldDB" id="A0A420IQF9"/>
<dbReference type="EMBL" id="MCBS01022492">
    <property type="protein sequence ID" value="RKF76764.1"/>
    <property type="molecule type" value="Genomic_DNA"/>
</dbReference>
<reference evidence="2 3" key="1">
    <citation type="journal article" date="2018" name="BMC Genomics">
        <title>Comparative genome analyses reveal sequence features reflecting distinct modes of host-adaptation between dicot and monocot powdery mildew.</title>
        <authorList>
            <person name="Wu Y."/>
            <person name="Ma X."/>
            <person name="Pan Z."/>
            <person name="Kale S.D."/>
            <person name="Song Y."/>
            <person name="King H."/>
            <person name="Zhang Q."/>
            <person name="Presley C."/>
            <person name="Deng X."/>
            <person name="Wei C.I."/>
            <person name="Xiao S."/>
        </authorList>
    </citation>
    <scope>NUCLEOTIDE SEQUENCE [LARGE SCALE GENOMIC DNA]</scope>
    <source>
        <strain evidence="2">UMSG1</strain>
    </source>
</reference>
<dbReference type="Proteomes" id="UP000285326">
    <property type="component" value="Unassembled WGS sequence"/>
</dbReference>
<feature type="signal peptide" evidence="1">
    <location>
        <begin position="1"/>
        <end position="19"/>
    </location>
</feature>
<organism evidence="2 3">
    <name type="scientific">Golovinomyces cichoracearum</name>
    <dbReference type="NCBI Taxonomy" id="62708"/>
    <lineage>
        <taxon>Eukaryota</taxon>
        <taxon>Fungi</taxon>
        <taxon>Dikarya</taxon>
        <taxon>Ascomycota</taxon>
        <taxon>Pezizomycotina</taxon>
        <taxon>Leotiomycetes</taxon>
        <taxon>Erysiphales</taxon>
        <taxon>Erysiphaceae</taxon>
        <taxon>Golovinomyces</taxon>
    </lineage>
</organism>
<keyword evidence="1" id="KW-0732">Signal</keyword>
<gene>
    <name evidence="2" type="ORF">GcM1_03515</name>
</gene>
<evidence type="ECO:0000313" key="2">
    <source>
        <dbReference type="EMBL" id="RKF76764.1"/>
    </source>
</evidence>
<proteinExistence type="predicted"/>
<feature type="chain" id="PRO_5019084189" evidence="1">
    <location>
        <begin position="20"/>
        <end position="119"/>
    </location>
</feature>
<sequence>MKWLICTIVLSFFIVLTSSSTETSATCIIENYPREKVPVTSNQISKYFVEACDKLRISRKRCYNIAKCFGRKKAQNLGPDLEPYNHHLAENKKNLVYKAKMNTRFGFLRYFQIYRTWFL</sequence>
<accession>A0A420IQF9</accession>
<evidence type="ECO:0000256" key="1">
    <source>
        <dbReference type="SAM" id="SignalP"/>
    </source>
</evidence>
<name>A0A420IQF9_9PEZI</name>
<comment type="caution">
    <text evidence="2">The sequence shown here is derived from an EMBL/GenBank/DDBJ whole genome shotgun (WGS) entry which is preliminary data.</text>
</comment>
<evidence type="ECO:0000313" key="3">
    <source>
        <dbReference type="Proteomes" id="UP000285326"/>
    </source>
</evidence>